<dbReference type="SUPFAM" id="SSF50978">
    <property type="entry name" value="WD40 repeat-like"/>
    <property type="match status" value="1"/>
</dbReference>
<organism evidence="4 5">
    <name type="scientific">Coccomyxa subellipsoidea</name>
    <dbReference type="NCBI Taxonomy" id="248742"/>
    <lineage>
        <taxon>Eukaryota</taxon>
        <taxon>Viridiplantae</taxon>
        <taxon>Chlorophyta</taxon>
        <taxon>core chlorophytes</taxon>
        <taxon>Trebouxiophyceae</taxon>
        <taxon>Trebouxiophyceae incertae sedis</taxon>
        <taxon>Coccomyxaceae</taxon>
        <taxon>Coccomyxa</taxon>
    </lineage>
</organism>
<dbReference type="InterPro" id="IPR013863">
    <property type="entry name" value="VID27_C"/>
</dbReference>
<dbReference type="InterPro" id="IPR040458">
    <property type="entry name" value="Vid27"/>
</dbReference>
<comment type="caution">
    <text evidence="4">The sequence shown here is derived from an EMBL/GenBank/DDBJ whole genome shotgun (WGS) entry which is preliminary data.</text>
</comment>
<evidence type="ECO:0000313" key="4">
    <source>
        <dbReference type="EMBL" id="KAK9906793.1"/>
    </source>
</evidence>
<sequence length="518" mass="57343">MGAQQSILEEEAAQPEAGAVPEADKASAKPQWFLEAGELEVEVTDKFSFEQSSKRATFAGASGIWALRFPSSQAFQNFINEYNGKLFENIYNVKNDEGNREKVFGKDSVLNLGAQETAASREQWLEDVDMEEAPSTAERFKDKYAQNKNTPIKGVRMGAGDRSYLVRDDQIEVLKNVYGGVQDTGTSFKITPRKGGSTFTPSKLMLMNRERRMNMLSPDTRTKLFNTDIETGKIVNEWSFKKDGTDVEIKDIVNDTRAGQLTDEDTFLGIGQNRLARWDMRDPTGIVQDSPVLGYQGGKDYASKVNFNCMATSGDGYIVVGSEDGQIRMYSERSLTRANTAIPGLGAPISAVDVTYDGKWVLATTRNYLMVVKTTYKDAKEKETNGFKSRMGSRGAAPRLLRLKAEDAELVGGAPLQKGKFTWITESGREERWIVASCGNYTVLWNFRQVKLATNDVVSYGGLTTCTSYHLIPKQESVVDSVFMADKFTASPSARPGQDESSMVIVTSNNVFSLADDE</sequence>
<evidence type="ECO:0000259" key="2">
    <source>
        <dbReference type="Pfam" id="PF08553"/>
    </source>
</evidence>
<accession>A0ABR2YKX8</accession>
<proteinExistence type="predicted"/>
<dbReference type="Gene3D" id="2.130.10.10">
    <property type="entry name" value="YVTN repeat-like/Quinoprotein amine dehydrogenase"/>
    <property type="match status" value="1"/>
</dbReference>
<evidence type="ECO:0000259" key="3">
    <source>
        <dbReference type="Pfam" id="PF23581"/>
    </source>
</evidence>
<feature type="domain" description="Vacuolar import/degradation Vid27 C-terminal" evidence="2">
    <location>
        <begin position="160"/>
        <end position="455"/>
    </location>
</feature>
<dbReference type="InterPro" id="IPR036322">
    <property type="entry name" value="WD40_repeat_dom_sf"/>
</dbReference>
<protein>
    <recommendedName>
        <fullName evidence="6">Vacuolar import/degradation Vid27 C-terminal domain-containing protein</fullName>
    </recommendedName>
</protein>
<dbReference type="InterPro" id="IPR055559">
    <property type="entry name" value="CYPRO4_DUF7135"/>
</dbReference>
<dbReference type="PANTHER" id="PTHR31913:SF0">
    <property type="entry name" value="VACUOLAR IMPORT AND DEGRADATION PROTEIN 27"/>
    <property type="match status" value="1"/>
</dbReference>
<dbReference type="EMBL" id="JALJOT010000010">
    <property type="protein sequence ID" value="KAK9906793.1"/>
    <property type="molecule type" value="Genomic_DNA"/>
</dbReference>
<name>A0ABR2YKX8_9CHLO</name>
<reference evidence="4 5" key="1">
    <citation type="journal article" date="2024" name="Nat. Commun.">
        <title>Phylogenomics reveals the evolutionary origins of lichenization in chlorophyte algae.</title>
        <authorList>
            <person name="Puginier C."/>
            <person name="Libourel C."/>
            <person name="Otte J."/>
            <person name="Skaloud P."/>
            <person name="Haon M."/>
            <person name="Grisel S."/>
            <person name="Petersen M."/>
            <person name="Berrin J.G."/>
            <person name="Delaux P.M."/>
            <person name="Dal Grande F."/>
            <person name="Keller J."/>
        </authorList>
    </citation>
    <scope>NUCLEOTIDE SEQUENCE [LARGE SCALE GENOMIC DNA]</scope>
    <source>
        <strain evidence="4 5">SAG 216-7</strain>
    </source>
</reference>
<evidence type="ECO:0008006" key="6">
    <source>
        <dbReference type="Google" id="ProtNLM"/>
    </source>
</evidence>
<gene>
    <name evidence="4" type="ORF">WJX75_008166</name>
</gene>
<evidence type="ECO:0000256" key="1">
    <source>
        <dbReference type="SAM" id="MobiDB-lite"/>
    </source>
</evidence>
<feature type="domain" description="DUF7135" evidence="3">
    <location>
        <begin position="22"/>
        <end position="105"/>
    </location>
</feature>
<evidence type="ECO:0000313" key="5">
    <source>
        <dbReference type="Proteomes" id="UP001491310"/>
    </source>
</evidence>
<dbReference type="Pfam" id="PF08553">
    <property type="entry name" value="VID27"/>
    <property type="match status" value="1"/>
</dbReference>
<dbReference type="Proteomes" id="UP001491310">
    <property type="component" value="Unassembled WGS sequence"/>
</dbReference>
<keyword evidence="5" id="KW-1185">Reference proteome</keyword>
<dbReference type="Pfam" id="PF23581">
    <property type="entry name" value="DUF7135"/>
    <property type="match status" value="1"/>
</dbReference>
<feature type="region of interest" description="Disordered" evidence="1">
    <location>
        <begin position="1"/>
        <end position="26"/>
    </location>
</feature>
<dbReference type="InterPro" id="IPR015943">
    <property type="entry name" value="WD40/YVTN_repeat-like_dom_sf"/>
</dbReference>
<dbReference type="PANTHER" id="PTHR31913">
    <property type="entry name" value="VACUOLAR IMPORT AND DEGRADATION PROTEIN 27"/>
    <property type="match status" value="1"/>
</dbReference>